<protein>
    <submittedName>
        <fullName evidence="1">Uncharacterized protein</fullName>
    </submittedName>
</protein>
<feature type="non-terminal residue" evidence="1">
    <location>
        <position position="137"/>
    </location>
</feature>
<gene>
    <name evidence="1" type="ORF">DFQ27_007684</name>
</gene>
<evidence type="ECO:0000313" key="2">
    <source>
        <dbReference type="Proteomes" id="UP000807716"/>
    </source>
</evidence>
<accession>A0A9P6UBV7</accession>
<proteinExistence type="predicted"/>
<dbReference type="AlphaFoldDB" id="A0A9P6UBV7"/>
<comment type="caution">
    <text evidence="1">The sequence shown here is derived from an EMBL/GenBank/DDBJ whole genome shotgun (WGS) entry which is preliminary data.</text>
</comment>
<name>A0A9P6UBV7_9FUNG</name>
<organism evidence="1 2">
    <name type="scientific">Actinomortierella ambigua</name>
    <dbReference type="NCBI Taxonomy" id="1343610"/>
    <lineage>
        <taxon>Eukaryota</taxon>
        <taxon>Fungi</taxon>
        <taxon>Fungi incertae sedis</taxon>
        <taxon>Mucoromycota</taxon>
        <taxon>Mortierellomycotina</taxon>
        <taxon>Mortierellomycetes</taxon>
        <taxon>Mortierellales</taxon>
        <taxon>Mortierellaceae</taxon>
        <taxon>Actinomortierella</taxon>
    </lineage>
</organism>
<dbReference type="EMBL" id="JAAAJB010000061">
    <property type="protein sequence ID" value="KAG0268054.1"/>
    <property type="molecule type" value="Genomic_DNA"/>
</dbReference>
<sequence>MDVYVRRDPHSGSSHALQPRKLSQAVLTLKTIRCKDRDVQNPIYIPRDGAPYQLGDVLDAVHARGYDILRFDVYPWRYAENIDIVEIDGLTRSLGPNCEVVELELMGVKTERSFWPSTSLTMYVRTVANVPQPRVSR</sequence>
<evidence type="ECO:0000313" key="1">
    <source>
        <dbReference type="EMBL" id="KAG0268054.1"/>
    </source>
</evidence>
<dbReference type="Proteomes" id="UP000807716">
    <property type="component" value="Unassembled WGS sequence"/>
</dbReference>
<keyword evidence="2" id="KW-1185">Reference proteome</keyword>
<reference evidence="1" key="1">
    <citation type="journal article" date="2020" name="Fungal Divers.">
        <title>Resolving the Mortierellaceae phylogeny through synthesis of multi-gene phylogenetics and phylogenomics.</title>
        <authorList>
            <person name="Vandepol N."/>
            <person name="Liber J."/>
            <person name="Desiro A."/>
            <person name="Na H."/>
            <person name="Kennedy M."/>
            <person name="Barry K."/>
            <person name="Grigoriev I.V."/>
            <person name="Miller A.N."/>
            <person name="O'Donnell K."/>
            <person name="Stajich J.E."/>
            <person name="Bonito G."/>
        </authorList>
    </citation>
    <scope>NUCLEOTIDE SEQUENCE</scope>
    <source>
        <strain evidence="1">BC1065</strain>
    </source>
</reference>